<accession>G2PGP5</accession>
<dbReference type="Pfam" id="PF06414">
    <property type="entry name" value="Zeta_toxin"/>
    <property type="match status" value="2"/>
</dbReference>
<evidence type="ECO:0000256" key="1">
    <source>
        <dbReference type="ARBA" id="ARBA00009104"/>
    </source>
</evidence>
<evidence type="ECO:0000313" key="10">
    <source>
        <dbReference type="Proteomes" id="UP000008703"/>
    </source>
</evidence>
<dbReference type="AlphaFoldDB" id="G2PGP5"/>
<evidence type="ECO:0000256" key="6">
    <source>
        <dbReference type="ARBA" id="ARBA00048178"/>
    </source>
</evidence>
<dbReference type="Gene3D" id="3.40.50.300">
    <property type="entry name" value="P-loop containing nucleotide triphosphate hydrolases"/>
    <property type="match status" value="2"/>
</dbReference>
<evidence type="ECO:0000256" key="5">
    <source>
        <dbReference type="ARBA" id="ARBA00032897"/>
    </source>
</evidence>
<evidence type="ECO:0000256" key="7">
    <source>
        <dbReference type="SAM" id="MobiDB-lite"/>
    </source>
</evidence>
<keyword evidence="10" id="KW-1185">Reference proteome</keyword>
<feature type="region of interest" description="Disordered" evidence="7">
    <location>
        <begin position="1"/>
        <end position="56"/>
    </location>
</feature>
<comment type="catalytic activity">
    <reaction evidence="6">
        <text>UDP-N-acetyl-alpha-D-glucosamine + ATP = UDP-N-acetyl-alpha-D-glucosamine 3'-phosphate + ADP + H(+)</text>
        <dbReference type="Rhea" id="RHEA:32671"/>
        <dbReference type="ChEBI" id="CHEBI:15378"/>
        <dbReference type="ChEBI" id="CHEBI:30616"/>
        <dbReference type="ChEBI" id="CHEBI:57705"/>
        <dbReference type="ChEBI" id="CHEBI:64353"/>
        <dbReference type="ChEBI" id="CHEBI:456216"/>
        <dbReference type="EC" id="2.7.1.176"/>
    </reaction>
</comment>
<feature type="compositionally biased region" description="Low complexity" evidence="7">
    <location>
        <begin position="42"/>
        <end position="52"/>
    </location>
</feature>
<dbReference type="InterPro" id="IPR010488">
    <property type="entry name" value="Zeta_toxin_domain"/>
</dbReference>
<keyword evidence="9" id="KW-0614">Plasmid</keyword>
<dbReference type="KEGG" id="svl:Strvi_9254"/>
<sequence length="651" mass="71407">MVRETDVSSAVLSEQESHDVPHQPSLPAQTNEAVRQDRPTVAGSPPAGSPAATLAGDWSEEVLTGTVLPRVLGGAVPQPGPARPVVVFVAGQPGSGKTLVVDLVHAALMRRGGAVRVDRDAYKTIHPHYTAFLTEDVRTAGVRARPETYQWQADIEARVREGRYDAVVEAPLAHPQEFLAGMAAYRQAGYRVEILALAVPEAVSQLGILDRYLRLAEEGRARYVSWDNHDTCAAALLETLAMVETAHLADRILVVRRADSAALEAVYDNELDSPGNGNWRRPAGAADAVLAERGRPWDSRETGRFRRQLADADRRLTHPELPEDWALAVRRDAERAAALAEPVRRTAQPRREPPGVDYHRLSAEEHRFIFDELIVPSLGHITPQEKPVAVYVVGQPGAGKTRAARMVRRTLRDSPAHITGDDFKVAHPDYLQLLREEPRTASARIRADYRAWQAQAEAYVRERRGDVVIEITPGSAAGFVTGAALYRQAGYRVELVVLAVRPADSRQGTAARYAQTSQRGLPARFTTAAGHNTHFAVLPEVVAVAEQLSVVDSVMVMRRDAHLLYRNEQTAPGRWSRRPAAELALVAEQSRPYTPEEAAPFWAVQRWLHTAMPQYRDDLIAIAGLACPLMPAQQPRQLHTPAPAAALPVAA</sequence>
<dbReference type="EC" id="2.7.1.176" evidence="2"/>
<organism evidence="9 10">
    <name type="scientific">Streptomyces violaceusniger (strain Tu 4113)</name>
    <dbReference type="NCBI Taxonomy" id="653045"/>
    <lineage>
        <taxon>Bacteria</taxon>
        <taxon>Bacillati</taxon>
        <taxon>Actinomycetota</taxon>
        <taxon>Actinomycetes</taxon>
        <taxon>Kitasatosporales</taxon>
        <taxon>Streptomycetaceae</taxon>
        <taxon>Streptomyces</taxon>
        <taxon>Streptomyces violaceusniger group</taxon>
    </lineage>
</organism>
<dbReference type="GO" id="GO:0005524">
    <property type="term" value="F:ATP binding"/>
    <property type="evidence" value="ECO:0007669"/>
    <property type="project" value="UniProtKB-KW"/>
</dbReference>
<name>G2PGP5_STRV4</name>
<feature type="domain" description="Zeta toxin" evidence="8">
    <location>
        <begin position="81"/>
        <end position="263"/>
    </location>
</feature>
<dbReference type="RefSeq" id="WP_014043476.1">
    <property type="nucleotide sequence ID" value="NC_015951.1"/>
</dbReference>
<keyword evidence="3" id="KW-0547">Nucleotide-binding</keyword>
<evidence type="ECO:0000256" key="2">
    <source>
        <dbReference type="ARBA" id="ARBA00011963"/>
    </source>
</evidence>
<dbReference type="InterPro" id="IPR027417">
    <property type="entry name" value="P-loop_NTPase"/>
</dbReference>
<dbReference type="GO" id="GO:0016301">
    <property type="term" value="F:kinase activity"/>
    <property type="evidence" value="ECO:0007669"/>
    <property type="project" value="InterPro"/>
</dbReference>
<gene>
    <name evidence="9" type="ORF">Strvi_9254</name>
</gene>
<evidence type="ECO:0000313" key="9">
    <source>
        <dbReference type="EMBL" id="AEM88541.1"/>
    </source>
</evidence>
<feature type="domain" description="Zeta toxin" evidence="8">
    <location>
        <begin position="382"/>
        <end position="569"/>
    </location>
</feature>
<evidence type="ECO:0000256" key="3">
    <source>
        <dbReference type="ARBA" id="ARBA00022741"/>
    </source>
</evidence>
<dbReference type="HOGENOM" id="CLU_453343_0_0_11"/>
<reference evidence="9" key="1">
    <citation type="submission" date="2011-08" db="EMBL/GenBank/DDBJ databases">
        <title>Complete sequence of plasmid 1 of Streptomyces violaceusniger Tu 4113.</title>
        <authorList>
            <consortium name="US DOE Joint Genome Institute"/>
            <person name="Lucas S."/>
            <person name="Han J."/>
            <person name="Lapidus A."/>
            <person name="Cheng J.-F."/>
            <person name="Goodwin L."/>
            <person name="Pitluck S."/>
            <person name="Peters L."/>
            <person name="Ivanova N."/>
            <person name="Daligault H."/>
            <person name="Detter J.C."/>
            <person name="Han C."/>
            <person name="Tapia R."/>
            <person name="Land M."/>
            <person name="Hauser L."/>
            <person name="Kyrpides N."/>
            <person name="Ivanova N."/>
            <person name="Pagani I."/>
            <person name="Hagen A."/>
            <person name="Katz L."/>
            <person name="Fiedler H.-P."/>
            <person name="Keasling J."/>
            <person name="Fortman J."/>
            <person name="Woyke T."/>
        </authorList>
    </citation>
    <scope>NUCLEOTIDE SEQUENCE [LARGE SCALE GENOMIC DNA]</scope>
    <source>
        <strain evidence="9">Tu 4113</strain>
        <plasmid evidence="9">pSTRVI01</plasmid>
    </source>
</reference>
<geneLocation type="plasmid" evidence="9 10">
    <name>pSTRVI01</name>
</geneLocation>
<dbReference type="EMBL" id="CP002995">
    <property type="protein sequence ID" value="AEM88541.1"/>
    <property type="molecule type" value="Genomic_DNA"/>
</dbReference>
<protein>
    <recommendedName>
        <fullName evidence="5">UDP-N-acetylglucosamine kinase</fullName>
        <ecNumber evidence="2">2.7.1.176</ecNumber>
    </recommendedName>
    <alternativeName>
        <fullName evidence="5">UDP-N-acetylglucosamine kinase</fullName>
    </alternativeName>
</protein>
<evidence type="ECO:0000259" key="8">
    <source>
        <dbReference type="Pfam" id="PF06414"/>
    </source>
</evidence>
<proteinExistence type="inferred from homology"/>
<keyword evidence="4" id="KW-0067">ATP-binding</keyword>
<comment type="similarity">
    <text evidence="1">Belongs to the zeta toxin family.</text>
</comment>
<evidence type="ECO:0000256" key="4">
    <source>
        <dbReference type="ARBA" id="ARBA00022840"/>
    </source>
</evidence>
<dbReference type="SUPFAM" id="SSF52540">
    <property type="entry name" value="P-loop containing nucleoside triphosphate hydrolases"/>
    <property type="match status" value="2"/>
</dbReference>
<dbReference type="Proteomes" id="UP000008703">
    <property type="component" value="Plasmid pSTRVI01"/>
</dbReference>